<dbReference type="RefSeq" id="WP_100475996.1">
    <property type="nucleotide sequence ID" value="NZ_CP029076.1"/>
</dbReference>
<accession>A0ABD7HJ51</accession>
<evidence type="ECO:0000313" key="1">
    <source>
        <dbReference type="EMBL" id="RIT32899.1"/>
    </source>
</evidence>
<reference evidence="1 2" key="1">
    <citation type="submission" date="2018-08" db="EMBL/GenBank/DDBJ databases">
        <title>Linezolid Resistance in Mycobacterium abscessus: MIC Distribution and Comprehensive Investigation of Resistance Mechanisms.</title>
        <authorList>
            <person name="Ye M."/>
            <person name="Xu L."/>
            <person name="Zou Y."/>
            <person name="Li B."/>
            <person name="Guo Q."/>
            <person name="Zhang Y."/>
            <person name="Zhan M."/>
            <person name="Xu B."/>
            <person name="Yu F."/>
            <person name="Zhang Z."/>
            <person name="Chu H."/>
        </authorList>
    </citation>
    <scope>NUCLEOTIDE SEQUENCE [LARGE SCALE GENOMIC DNA]</scope>
    <source>
        <strain evidence="1 2">G143</strain>
    </source>
</reference>
<comment type="caution">
    <text evidence="1">The sequence shown here is derived from an EMBL/GenBank/DDBJ whole genome shotgun (WGS) entry which is preliminary data.</text>
</comment>
<dbReference type="Proteomes" id="UP000284557">
    <property type="component" value="Unassembled WGS sequence"/>
</dbReference>
<dbReference type="AlphaFoldDB" id="A0ABD7HJ51"/>
<name>A0ABD7HJ51_9MYCO</name>
<protein>
    <submittedName>
        <fullName evidence="1">Uncharacterized protein</fullName>
    </submittedName>
</protein>
<gene>
    <name evidence="1" type="ORF">D2E76_22310</name>
</gene>
<organism evidence="1 2">
    <name type="scientific">Mycobacteroides abscessus</name>
    <dbReference type="NCBI Taxonomy" id="36809"/>
    <lineage>
        <taxon>Bacteria</taxon>
        <taxon>Bacillati</taxon>
        <taxon>Actinomycetota</taxon>
        <taxon>Actinomycetes</taxon>
        <taxon>Mycobacteriales</taxon>
        <taxon>Mycobacteriaceae</taxon>
        <taxon>Mycobacteroides</taxon>
    </lineage>
</organism>
<proteinExistence type="predicted"/>
<sequence length="67" mass="7647">MGFKMDPNFEREIARELQKKFDKISRQYAHRPAAEVKAALKREGIDDAQAETLSVAISEGTKIKVRK</sequence>
<dbReference type="EMBL" id="QXBN01000021">
    <property type="protein sequence ID" value="RIT32899.1"/>
    <property type="molecule type" value="Genomic_DNA"/>
</dbReference>
<evidence type="ECO:0000313" key="2">
    <source>
        <dbReference type="Proteomes" id="UP000284557"/>
    </source>
</evidence>